<feature type="coiled-coil region" evidence="1">
    <location>
        <begin position="48"/>
        <end position="105"/>
    </location>
</feature>
<protein>
    <recommendedName>
        <fullName evidence="4">Zinc-hook domain-containing protein</fullName>
    </recommendedName>
</protein>
<organism evidence="3">
    <name type="scientific">marine sediment metagenome</name>
    <dbReference type="NCBI Taxonomy" id="412755"/>
    <lineage>
        <taxon>unclassified sequences</taxon>
        <taxon>metagenomes</taxon>
        <taxon>ecological metagenomes</taxon>
    </lineage>
</organism>
<dbReference type="EMBL" id="BARW01018401">
    <property type="protein sequence ID" value="GAI98545.1"/>
    <property type="molecule type" value="Genomic_DNA"/>
</dbReference>
<sequence length="277" mass="31788">DILSERSLADHRKILDARRKEINKELERIPVRIDEVTQGLPDISEIKADKTASEMITLKERKQAKEQELARLEAGGEIAEKTKKLREIESELLDIELKHRKKNEQTTAKTRASLYELENKISKVSSAIAAKQRSFDLNTRFIKDSQSGLSMLREKWHEVDDSKFEFEQAEICPTCGQKLPKEQLEKAREKALADFNQGKASQLESITSSGKERKEEMSQLQKSNAATQQEIEALQKEGATLQQRADTFQKEIDSTEQKLIDPAANPEYTRKFKEKEE</sequence>
<feature type="compositionally biased region" description="Basic and acidic residues" evidence="2">
    <location>
        <begin position="247"/>
        <end position="259"/>
    </location>
</feature>
<comment type="caution">
    <text evidence="3">The sequence shown here is derived from an EMBL/GenBank/DDBJ whole genome shotgun (WGS) entry which is preliminary data.</text>
</comment>
<feature type="compositionally biased region" description="Polar residues" evidence="2">
    <location>
        <begin position="198"/>
        <end position="209"/>
    </location>
</feature>
<proteinExistence type="predicted"/>
<evidence type="ECO:0000256" key="2">
    <source>
        <dbReference type="SAM" id="MobiDB-lite"/>
    </source>
</evidence>
<feature type="region of interest" description="Disordered" evidence="2">
    <location>
        <begin position="192"/>
        <end position="277"/>
    </location>
</feature>
<dbReference type="Gene3D" id="1.10.287.510">
    <property type="entry name" value="Helix hairpin bin"/>
    <property type="match status" value="1"/>
</dbReference>
<keyword evidence="1" id="KW-0175">Coiled coil</keyword>
<feature type="compositionally biased region" description="Basic and acidic residues" evidence="2">
    <location>
        <begin position="268"/>
        <end position="277"/>
    </location>
</feature>
<evidence type="ECO:0008006" key="4">
    <source>
        <dbReference type="Google" id="ProtNLM"/>
    </source>
</evidence>
<gene>
    <name evidence="3" type="ORF">S12H4_31513</name>
</gene>
<name>X1UFB0_9ZZZZ</name>
<feature type="non-terminal residue" evidence="3">
    <location>
        <position position="277"/>
    </location>
</feature>
<accession>X1UFB0</accession>
<evidence type="ECO:0000256" key="1">
    <source>
        <dbReference type="SAM" id="Coils"/>
    </source>
</evidence>
<reference evidence="3" key="1">
    <citation type="journal article" date="2014" name="Front. Microbiol.">
        <title>High frequency of phylogenetically diverse reductive dehalogenase-homologous genes in deep subseafloor sedimentary metagenomes.</title>
        <authorList>
            <person name="Kawai M."/>
            <person name="Futagami T."/>
            <person name="Toyoda A."/>
            <person name="Takaki Y."/>
            <person name="Nishi S."/>
            <person name="Hori S."/>
            <person name="Arai W."/>
            <person name="Tsubouchi T."/>
            <person name="Morono Y."/>
            <person name="Uchiyama I."/>
            <person name="Ito T."/>
            <person name="Fujiyama A."/>
            <person name="Inagaki F."/>
            <person name="Takami H."/>
        </authorList>
    </citation>
    <scope>NUCLEOTIDE SEQUENCE</scope>
    <source>
        <strain evidence="3">Expedition CK06-06</strain>
    </source>
</reference>
<evidence type="ECO:0000313" key="3">
    <source>
        <dbReference type="EMBL" id="GAI98545.1"/>
    </source>
</evidence>
<dbReference type="AlphaFoldDB" id="X1UFB0"/>
<feature type="non-terminal residue" evidence="3">
    <location>
        <position position="1"/>
    </location>
</feature>
<feature type="compositionally biased region" description="Polar residues" evidence="2">
    <location>
        <begin position="218"/>
        <end position="230"/>
    </location>
</feature>